<evidence type="ECO:0000256" key="2">
    <source>
        <dbReference type="ARBA" id="ARBA00022801"/>
    </source>
</evidence>
<dbReference type="OrthoDB" id="796548at2"/>
<sequence>MELLNQISNRIGGLRKRYAYTINEVIEDLNISRAEYKEIENSGAGLQVEHLLKLASLYQKPLSYFFLKEPLEQMDGRIPFIPVKAHAGFIKSYSNDLIEDEYDFYRIPGYYSGIGYKLFEIEGDSMAPTLESGDIVICQDIALKKLKARDTLVVITKEKVLVKRFMTQTRDNIVFTNDNPFEDEELTIPNSKLILTCLILGKITNKLVPSHQMISSRKIDEMTEALEFLKQEVSRTKTELKK</sequence>
<evidence type="ECO:0000256" key="1">
    <source>
        <dbReference type="ARBA" id="ARBA00022670"/>
    </source>
</evidence>
<dbReference type="InterPro" id="IPR036286">
    <property type="entry name" value="LexA/Signal_pep-like_sf"/>
</dbReference>
<proteinExistence type="predicted"/>
<keyword evidence="2" id="KW-0378">Hydrolase</keyword>
<organism evidence="4 5">
    <name type="scientific">Antarcticibacterium flavum</name>
    <dbReference type="NCBI Taxonomy" id="2058175"/>
    <lineage>
        <taxon>Bacteria</taxon>
        <taxon>Pseudomonadati</taxon>
        <taxon>Bacteroidota</taxon>
        <taxon>Flavobacteriia</taxon>
        <taxon>Flavobacteriales</taxon>
        <taxon>Flavobacteriaceae</taxon>
        <taxon>Antarcticibacterium</taxon>
    </lineage>
</organism>
<dbReference type="AlphaFoldDB" id="A0A5B7X967"/>
<dbReference type="SUPFAM" id="SSF51306">
    <property type="entry name" value="LexA/Signal peptidase"/>
    <property type="match status" value="1"/>
</dbReference>
<dbReference type="CDD" id="cd06529">
    <property type="entry name" value="S24_LexA-like"/>
    <property type="match status" value="1"/>
</dbReference>
<accession>A0A5B7X967</accession>
<dbReference type="InterPro" id="IPR019756">
    <property type="entry name" value="Pept_S26A_signal_pept_1_Ser-AS"/>
</dbReference>
<keyword evidence="5" id="KW-1185">Reference proteome</keyword>
<dbReference type="InterPro" id="IPR001387">
    <property type="entry name" value="Cro/C1-type_HTH"/>
</dbReference>
<dbReference type="InterPro" id="IPR010982">
    <property type="entry name" value="Lambda_DNA-bd_dom_sf"/>
</dbReference>
<dbReference type="Proteomes" id="UP000309016">
    <property type="component" value="Chromosome"/>
</dbReference>
<dbReference type="SMART" id="SM00530">
    <property type="entry name" value="HTH_XRE"/>
    <property type="match status" value="1"/>
</dbReference>
<gene>
    <name evidence="4" type="ORF">FHG64_18105</name>
</gene>
<dbReference type="PROSITE" id="PS50943">
    <property type="entry name" value="HTH_CROC1"/>
    <property type="match status" value="1"/>
</dbReference>
<dbReference type="Gene3D" id="1.10.260.40">
    <property type="entry name" value="lambda repressor-like DNA-binding domains"/>
    <property type="match status" value="1"/>
</dbReference>
<evidence type="ECO:0000313" key="4">
    <source>
        <dbReference type="EMBL" id="QCY71151.1"/>
    </source>
</evidence>
<dbReference type="Pfam" id="PF00717">
    <property type="entry name" value="Peptidase_S24"/>
    <property type="match status" value="1"/>
</dbReference>
<dbReference type="CDD" id="cd00093">
    <property type="entry name" value="HTH_XRE"/>
    <property type="match status" value="1"/>
</dbReference>
<dbReference type="Gene3D" id="2.10.109.10">
    <property type="entry name" value="Umud Fragment, subunit A"/>
    <property type="match status" value="1"/>
</dbReference>
<dbReference type="GO" id="GO:0016020">
    <property type="term" value="C:membrane"/>
    <property type="evidence" value="ECO:0007669"/>
    <property type="project" value="InterPro"/>
</dbReference>
<name>A0A5B7X967_9FLAO</name>
<dbReference type="InterPro" id="IPR039418">
    <property type="entry name" value="LexA-like"/>
</dbReference>
<dbReference type="GO" id="GO:0003677">
    <property type="term" value="F:DNA binding"/>
    <property type="evidence" value="ECO:0007669"/>
    <property type="project" value="InterPro"/>
</dbReference>
<dbReference type="GO" id="GO:0004252">
    <property type="term" value="F:serine-type endopeptidase activity"/>
    <property type="evidence" value="ECO:0007669"/>
    <property type="project" value="InterPro"/>
</dbReference>
<dbReference type="InterPro" id="IPR015927">
    <property type="entry name" value="Peptidase_S24_S26A/B/C"/>
</dbReference>
<dbReference type="SUPFAM" id="SSF47413">
    <property type="entry name" value="lambda repressor-like DNA-binding domains"/>
    <property type="match status" value="1"/>
</dbReference>
<keyword evidence="1" id="KW-0645">Protease</keyword>
<dbReference type="GO" id="GO:0006508">
    <property type="term" value="P:proteolysis"/>
    <property type="evidence" value="ECO:0007669"/>
    <property type="project" value="UniProtKB-KW"/>
</dbReference>
<protein>
    <submittedName>
        <fullName evidence="4">LexA family transcriptional regulator</fullName>
    </submittedName>
</protein>
<dbReference type="PROSITE" id="PS00501">
    <property type="entry name" value="SPASE_I_1"/>
    <property type="match status" value="1"/>
</dbReference>
<dbReference type="KEGG" id="afla:FHG64_18105"/>
<dbReference type="RefSeq" id="WP_139067699.1">
    <property type="nucleotide sequence ID" value="NZ_CP040812.1"/>
</dbReference>
<feature type="domain" description="HTH cro/C1-type" evidence="3">
    <location>
        <begin position="14"/>
        <end position="65"/>
    </location>
</feature>
<reference evidence="4 5" key="1">
    <citation type="submission" date="2019-06" db="EMBL/GenBank/DDBJ databases">
        <title>Complete genome sequence of Antarcticibacterium flavum KCTC 52984T from an Antarctic marine sediment.</title>
        <authorList>
            <person name="Lee Y.M."/>
            <person name="Shin S.C."/>
        </authorList>
    </citation>
    <scope>NUCLEOTIDE SEQUENCE [LARGE SCALE GENOMIC DNA]</scope>
    <source>
        <strain evidence="4 5">KCTC 52984</strain>
    </source>
</reference>
<evidence type="ECO:0000313" key="5">
    <source>
        <dbReference type="Proteomes" id="UP000309016"/>
    </source>
</evidence>
<dbReference type="EMBL" id="CP040812">
    <property type="protein sequence ID" value="QCY71151.1"/>
    <property type="molecule type" value="Genomic_DNA"/>
</dbReference>
<evidence type="ECO:0000259" key="3">
    <source>
        <dbReference type="PROSITE" id="PS50943"/>
    </source>
</evidence>